<sequence>MAPLSDIDRLIQAPEPILRAVLLALCRDDTVRLKATQYMDQLVECVVVEPKDAARDSGSLKRKAATEPRTCVRCEEVFIEDDNSEDDCLYHPGDMEPDYESDFWADHDENCHGIIDSKESREEYPEGFLWDCCGRIGTDPGCVSFRHEAHPDKRRGSCDTLESNKSDLGEGDGERGGEKSKDGD</sequence>
<dbReference type="OrthoDB" id="5422613at2759"/>
<comment type="caution">
    <text evidence="2">The sequence shown here is derived from an EMBL/GenBank/DDBJ whole genome shotgun (WGS) entry which is preliminary data.</text>
</comment>
<name>A0A084GCI7_PSEDA</name>
<keyword evidence="3" id="KW-1185">Reference proteome</keyword>
<accession>A0A084GCI7</accession>
<organism evidence="2 3">
    <name type="scientific">Pseudallescheria apiosperma</name>
    <name type="common">Scedosporium apiospermum</name>
    <dbReference type="NCBI Taxonomy" id="563466"/>
    <lineage>
        <taxon>Eukaryota</taxon>
        <taxon>Fungi</taxon>
        <taxon>Dikarya</taxon>
        <taxon>Ascomycota</taxon>
        <taxon>Pezizomycotina</taxon>
        <taxon>Sordariomycetes</taxon>
        <taxon>Hypocreomycetidae</taxon>
        <taxon>Microascales</taxon>
        <taxon>Microascaceae</taxon>
        <taxon>Scedosporium</taxon>
    </lineage>
</organism>
<evidence type="ECO:0000256" key="1">
    <source>
        <dbReference type="SAM" id="MobiDB-lite"/>
    </source>
</evidence>
<dbReference type="PANTHER" id="PTHR38167:SF1">
    <property type="entry name" value="C2H2-TYPE DOMAIN-CONTAINING PROTEIN"/>
    <property type="match status" value="1"/>
</dbReference>
<dbReference type="GeneID" id="27721537"/>
<dbReference type="VEuPathDB" id="FungiDB:SAPIO_CDS2465"/>
<dbReference type="OMA" id="RWCCCER"/>
<gene>
    <name evidence="2" type="ORF">SAPIO_CDS2465</name>
</gene>
<evidence type="ECO:0000313" key="3">
    <source>
        <dbReference type="Proteomes" id="UP000028545"/>
    </source>
</evidence>
<dbReference type="Proteomes" id="UP000028545">
    <property type="component" value="Unassembled WGS sequence"/>
</dbReference>
<reference evidence="2 3" key="1">
    <citation type="journal article" date="2014" name="Genome Announc.">
        <title>Draft genome sequence of the pathogenic fungus Scedosporium apiospermum.</title>
        <authorList>
            <person name="Vandeputte P."/>
            <person name="Ghamrawi S."/>
            <person name="Rechenmann M."/>
            <person name="Iltis A."/>
            <person name="Giraud S."/>
            <person name="Fleury M."/>
            <person name="Thornton C."/>
            <person name="Delhaes L."/>
            <person name="Meyer W."/>
            <person name="Papon N."/>
            <person name="Bouchara J.P."/>
        </authorList>
    </citation>
    <scope>NUCLEOTIDE SEQUENCE [LARGE SCALE GENOMIC DNA]</scope>
    <source>
        <strain evidence="2 3">IHEM 14462</strain>
    </source>
</reference>
<evidence type="ECO:0008006" key="4">
    <source>
        <dbReference type="Google" id="ProtNLM"/>
    </source>
</evidence>
<dbReference type="EMBL" id="JOWA01000086">
    <property type="protein sequence ID" value="KEZ45049.1"/>
    <property type="molecule type" value="Genomic_DNA"/>
</dbReference>
<dbReference type="KEGG" id="sapo:SAPIO_CDS2465"/>
<evidence type="ECO:0000313" key="2">
    <source>
        <dbReference type="EMBL" id="KEZ45049.1"/>
    </source>
</evidence>
<dbReference type="HOGENOM" id="CLU_093552_1_1_1"/>
<protein>
    <recommendedName>
        <fullName evidence="4">C2H2-type domain-containing protein</fullName>
    </recommendedName>
</protein>
<feature type="region of interest" description="Disordered" evidence="1">
    <location>
        <begin position="149"/>
        <end position="184"/>
    </location>
</feature>
<dbReference type="AlphaFoldDB" id="A0A084GCI7"/>
<dbReference type="PANTHER" id="PTHR38167">
    <property type="entry name" value="C2H2-TYPE DOMAIN-CONTAINING PROTEIN"/>
    <property type="match status" value="1"/>
</dbReference>
<proteinExistence type="predicted"/>
<dbReference type="RefSeq" id="XP_016644848.1">
    <property type="nucleotide sequence ID" value="XM_016785472.1"/>
</dbReference>